<protein>
    <recommendedName>
        <fullName evidence="3">Hemin uptake protein HemP</fullName>
    </recommendedName>
</protein>
<name>A0A6F8PTF9_9GAMM</name>
<dbReference type="InterPro" id="IPR019600">
    <property type="entry name" value="Hemin_uptake_protein_HemP"/>
</dbReference>
<dbReference type="KEGG" id="tse:THMIRHAS_07780"/>
<dbReference type="Gene3D" id="2.10.70.10">
    <property type="entry name" value="Complement Module, domain 1"/>
    <property type="match status" value="1"/>
</dbReference>
<dbReference type="Proteomes" id="UP000501726">
    <property type="component" value="Chromosome"/>
</dbReference>
<accession>A0A6F8PTF9</accession>
<gene>
    <name evidence="1" type="ORF">THMIRHAS_07780</name>
</gene>
<sequence length="51" mass="5778">MPAMDLKMGLEKPKVVNSQQLLAGTKTLVIQHGDQQYQLRVTKENKLILTK</sequence>
<keyword evidence="2" id="KW-1185">Reference proteome</keyword>
<reference evidence="2" key="1">
    <citation type="submission" date="2019-11" db="EMBL/GenBank/DDBJ databases">
        <title>Isolation and characterization of two novel species in the genus Thiomicrorhabdus.</title>
        <authorList>
            <person name="Mochizuki J."/>
            <person name="Kojima H."/>
            <person name="Fukui M."/>
        </authorList>
    </citation>
    <scope>NUCLEOTIDE SEQUENCE [LARGE SCALE GENOMIC DNA]</scope>
    <source>
        <strain evidence="2">aks77</strain>
    </source>
</reference>
<evidence type="ECO:0008006" key="3">
    <source>
        <dbReference type="Google" id="ProtNLM"/>
    </source>
</evidence>
<evidence type="ECO:0000313" key="1">
    <source>
        <dbReference type="EMBL" id="BBP45405.1"/>
    </source>
</evidence>
<evidence type="ECO:0000313" key="2">
    <source>
        <dbReference type="Proteomes" id="UP000501726"/>
    </source>
</evidence>
<proteinExistence type="predicted"/>
<dbReference type="EMBL" id="AP021889">
    <property type="protein sequence ID" value="BBP45405.1"/>
    <property type="molecule type" value="Genomic_DNA"/>
</dbReference>
<dbReference type="RefSeq" id="WP_173271098.1">
    <property type="nucleotide sequence ID" value="NZ_AP021889.1"/>
</dbReference>
<dbReference type="Pfam" id="PF10636">
    <property type="entry name" value="hemP"/>
    <property type="match status" value="1"/>
</dbReference>
<dbReference type="AlphaFoldDB" id="A0A6F8PTF9"/>
<organism evidence="1 2">
    <name type="scientific">Thiosulfatimonas sediminis</name>
    <dbReference type="NCBI Taxonomy" id="2675054"/>
    <lineage>
        <taxon>Bacteria</taxon>
        <taxon>Pseudomonadati</taxon>
        <taxon>Pseudomonadota</taxon>
        <taxon>Gammaproteobacteria</taxon>
        <taxon>Thiotrichales</taxon>
        <taxon>Piscirickettsiaceae</taxon>
        <taxon>Thiosulfatimonas</taxon>
    </lineage>
</organism>